<gene>
    <name evidence="1" type="ORF">F8M41_007830</name>
</gene>
<accession>A0A8H4AW01</accession>
<evidence type="ECO:0000313" key="2">
    <source>
        <dbReference type="Proteomes" id="UP000439903"/>
    </source>
</evidence>
<keyword evidence="2" id="KW-1185">Reference proteome</keyword>
<reference evidence="1 2" key="1">
    <citation type="journal article" date="2019" name="Environ. Microbiol.">
        <title>At the nexus of three kingdoms: the genome of the mycorrhizal fungus Gigaspora margarita provides insights into plant, endobacterial and fungal interactions.</title>
        <authorList>
            <person name="Venice F."/>
            <person name="Ghignone S."/>
            <person name="Salvioli di Fossalunga A."/>
            <person name="Amselem J."/>
            <person name="Novero M."/>
            <person name="Xianan X."/>
            <person name="Sedzielewska Toro K."/>
            <person name="Morin E."/>
            <person name="Lipzen A."/>
            <person name="Grigoriev I.V."/>
            <person name="Henrissat B."/>
            <person name="Martin F.M."/>
            <person name="Bonfante P."/>
        </authorList>
    </citation>
    <scope>NUCLEOTIDE SEQUENCE [LARGE SCALE GENOMIC DNA]</scope>
    <source>
        <strain evidence="1 2">BEG34</strain>
    </source>
</reference>
<protein>
    <submittedName>
        <fullName evidence="1">Uncharacterized protein</fullName>
    </submittedName>
</protein>
<dbReference type="AlphaFoldDB" id="A0A8H4AW01"/>
<organism evidence="1 2">
    <name type="scientific">Gigaspora margarita</name>
    <dbReference type="NCBI Taxonomy" id="4874"/>
    <lineage>
        <taxon>Eukaryota</taxon>
        <taxon>Fungi</taxon>
        <taxon>Fungi incertae sedis</taxon>
        <taxon>Mucoromycota</taxon>
        <taxon>Glomeromycotina</taxon>
        <taxon>Glomeromycetes</taxon>
        <taxon>Diversisporales</taxon>
        <taxon>Gigasporaceae</taxon>
        <taxon>Gigaspora</taxon>
    </lineage>
</organism>
<comment type="caution">
    <text evidence="1">The sequence shown here is derived from an EMBL/GenBank/DDBJ whole genome shotgun (WGS) entry which is preliminary data.</text>
</comment>
<evidence type="ECO:0000313" key="1">
    <source>
        <dbReference type="EMBL" id="KAF0538424.1"/>
    </source>
</evidence>
<proteinExistence type="predicted"/>
<dbReference type="Proteomes" id="UP000439903">
    <property type="component" value="Unassembled WGS sequence"/>
</dbReference>
<name>A0A8H4AW01_GIGMA</name>
<dbReference type="EMBL" id="WTPW01000181">
    <property type="protein sequence ID" value="KAF0538424.1"/>
    <property type="molecule type" value="Genomic_DNA"/>
</dbReference>
<sequence>MSSPNSRVYNCNCDGCNVEQLFLYKSLLVSSDSRYKVFESFRYPTLLKHFPFLSGFFDESGLSLQVSFRSYDELFNTCSENHPVTPPPESFGLEFSSQGFRMNSLAQVLSNYGFDNSNSDVFEISCEYFGGSSNFYCDSCNHPVFEYVCC</sequence>